<dbReference type="PANTHER" id="PTHR30282">
    <property type="entry name" value="P-AMINOBENZOYL GLUTAMATE TRANSPORTER"/>
    <property type="match status" value="1"/>
</dbReference>
<comment type="caution">
    <text evidence="2">The sequence shown here is derived from an EMBL/GenBank/DDBJ whole genome shotgun (WGS) entry which is preliminary data.</text>
</comment>
<feature type="transmembrane region" description="Helical" evidence="1">
    <location>
        <begin position="138"/>
        <end position="163"/>
    </location>
</feature>
<feature type="transmembrane region" description="Helical" evidence="1">
    <location>
        <begin position="12"/>
        <end position="30"/>
    </location>
</feature>
<dbReference type="PANTHER" id="PTHR30282:SF0">
    <property type="entry name" value="P-AMINOBENZOYL-GLUTAMATE TRANSPORT PROTEIN"/>
    <property type="match status" value="1"/>
</dbReference>
<evidence type="ECO:0008006" key="4">
    <source>
        <dbReference type="Google" id="ProtNLM"/>
    </source>
</evidence>
<accession>A0A8J2TYR9</accession>
<evidence type="ECO:0000313" key="3">
    <source>
        <dbReference type="Proteomes" id="UP000616114"/>
    </source>
</evidence>
<feature type="transmembrane region" description="Helical" evidence="1">
    <location>
        <begin position="50"/>
        <end position="70"/>
    </location>
</feature>
<protein>
    <recommendedName>
        <fullName evidence="4">Aminobenzoyl-glutamate transport protein</fullName>
    </recommendedName>
</protein>
<dbReference type="AlphaFoldDB" id="A0A8J2TYR9"/>
<name>A0A8J2TYR9_9MICO</name>
<proteinExistence type="predicted"/>
<dbReference type="GO" id="GO:0015558">
    <property type="term" value="F:secondary active p-aminobenzoyl-glutamate transmembrane transporter activity"/>
    <property type="evidence" value="ECO:0007669"/>
    <property type="project" value="InterPro"/>
</dbReference>
<keyword evidence="1" id="KW-0812">Transmembrane</keyword>
<dbReference type="InterPro" id="IPR004697">
    <property type="entry name" value="AbgT"/>
</dbReference>
<feature type="transmembrane region" description="Helical" evidence="1">
    <location>
        <begin position="108"/>
        <end position="126"/>
    </location>
</feature>
<organism evidence="2 3">
    <name type="scientific">Sediminivirga luteola</name>
    <dbReference type="NCBI Taxonomy" id="1774748"/>
    <lineage>
        <taxon>Bacteria</taxon>
        <taxon>Bacillati</taxon>
        <taxon>Actinomycetota</taxon>
        <taxon>Actinomycetes</taxon>
        <taxon>Micrococcales</taxon>
        <taxon>Brevibacteriaceae</taxon>
        <taxon>Sediminivirga</taxon>
    </lineage>
</organism>
<dbReference type="Pfam" id="PF03806">
    <property type="entry name" value="ABG_transport"/>
    <property type="match status" value="1"/>
</dbReference>
<feature type="transmembrane region" description="Helical" evidence="1">
    <location>
        <begin position="77"/>
        <end position="102"/>
    </location>
</feature>
<dbReference type="EMBL" id="BMFY01000008">
    <property type="protein sequence ID" value="GGA17134.1"/>
    <property type="molecule type" value="Genomic_DNA"/>
</dbReference>
<reference evidence="2" key="1">
    <citation type="journal article" date="2014" name="Int. J. Syst. Evol. Microbiol.">
        <title>Complete genome sequence of Corynebacterium casei LMG S-19264T (=DSM 44701T), isolated from a smear-ripened cheese.</title>
        <authorList>
            <consortium name="US DOE Joint Genome Institute (JGI-PGF)"/>
            <person name="Walter F."/>
            <person name="Albersmeier A."/>
            <person name="Kalinowski J."/>
            <person name="Ruckert C."/>
        </authorList>
    </citation>
    <scope>NUCLEOTIDE SEQUENCE</scope>
    <source>
        <strain evidence="2">CGMCC 1.12785</strain>
    </source>
</reference>
<keyword evidence="1" id="KW-1133">Transmembrane helix</keyword>
<evidence type="ECO:0000256" key="1">
    <source>
        <dbReference type="SAM" id="Phobius"/>
    </source>
</evidence>
<gene>
    <name evidence="2" type="ORF">GCM10011333_20270</name>
</gene>
<dbReference type="Proteomes" id="UP000616114">
    <property type="component" value="Unassembled WGS sequence"/>
</dbReference>
<sequence>MDRFAEAIGSMKFFLVVIFFIAQFSAYFSWTNIGLWISVNGADFLLSIDATGFGVLFGVIVVSALLTLLITSGSGLWAILAPIFVPMLMQVGFHPAAIQMAYRIGDGSTSMITPLMPYMIVILGFMREWDKDKKLGHLISNTLPYAIAVFVTQTLVFLGFYYLDIPLGPGIGFHLE</sequence>
<keyword evidence="3" id="KW-1185">Reference proteome</keyword>
<evidence type="ECO:0000313" key="2">
    <source>
        <dbReference type="EMBL" id="GGA17134.1"/>
    </source>
</evidence>
<keyword evidence="1" id="KW-0472">Membrane</keyword>
<reference evidence="2" key="2">
    <citation type="submission" date="2020-09" db="EMBL/GenBank/DDBJ databases">
        <authorList>
            <person name="Sun Q."/>
            <person name="Zhou Y."/>
        </authorList>
    </citation>
    <scope>NUCLEOTIDE SEQUENCE</scope>
    <source>
        <strain evidence="2">CGMCC 1.12785</strain>
    </source>
</reference>
<dbReference type="GO" id="GO:1902604">
    <property type="term" value="P:p-aminobenzoyl-glutamate transmembrane transport"/>
    <property type="evidence" value="ECO:0007669"/>
    <property type="project" value="InterPro"/>
</dbReference>